<name>A0ABZ0V7M1_9RHOB</name>
<dbReference type="Pfam" id="PF13730">
    <property type="entry name" value="HTH_36"/>
    <property type="match status" value="1"/>
</dbReference>
<gene>
    <name evidence="2" type="ORF">T7987_19565</name>
</gene>
<dbReference type="EMBL" id="CP139732">
    <property type="protein sequence ID" value="WPZ23982.1"/>
    <property type="molecule type" value="Genomic_DNA"/>
</dbReference>
<evidence type="ECO:0000256" key="1">
    <source>
        <dbReference type="SAM" id="MobiDB-lite"/>
    </source>
</evidence>
<dbReference type="RefSeq" id="WP_322330135.1">
    <property type="nucleotide sequence ID" value="NZ_CP139732.1"/>
</dbReference>
<reference evidence="2 3" key="1">
    <citation type="submission" date="2023-11" db="EMBL/GenBank/DDBJ databases">
        <title>From the Deep-Sea to the Surface: Bacterial Genomes Isolated from the Moytirra Hydrothermal Vent Plume.</title>
        <authorList>
            <person name="Major S.R."/>
        </authorList>
    </citation>
    <scope>NUCLEOTIDE SEQUENCE [LARGE SCALE GENOMIC DNA]</scope>
    <source>
        <strain evidence="2 3">OXR-9</strain>
        <plasmid evidence="2 3">unnamed07</plasmid>
    </source>
</reference>
<organism evidence="2 3">
    <name type="scientific">Sulfitobacter faviae</name>
    <dbReference type="NCBI Taxonomy" id="1775881"/>
    <lineage>
        <taxon>Bacteria</taxon>
        <taxon>Pseudomonadati</taxon>
        <taxon>Pseudomonadota</taxon>
        <taxon>Alphaproteobacteria</taxon>
        <taxon>Rhodobacterales</taxon>
        <taxon>Roseobacteraceae</taxon>
        <taxon>Sulfitobacter</taxon>
    </lineage>
</organism>
<keyword evidence="3" id="KW-1185">Reference proteome</keyword>
<evidence type="ECO:0000313" key="2">
    <source>
        <dbReference type="EMBL" id="WPZ23982.1"/>
    </source>
</evidence>
<proteinExistence type="predicted"/>
<keyword evidence="2" id="KW-0614">Plasmid</keyword>
<geneLocation type="plasmid" evidence="2 3">
    <name>unnamed07</name>
</geneLocation>
<dbReference type="Proteomes" id="UP001326567">
    <property type="component" value="Plasmid unnamed07"/>
</dbReference>
<sequence length="156" mass="17407">MRDSPNAAMLMHLLVARVGEHNAVVVSQKTMAKIMGRHVNTVKTAFKTLRDRNWIEIRQVGERGTVNAYIINDRVAWTGKRDGIRYSLFSAAVVVSDEEQPDRDQLGQQEPLRRVPSLLRDEQQLPSGDGLPPPSEPTLPGMEPDLPATKIDKDDA</sequence>
<evidence type="ECO:0000313" key="3">
    <source>
        <dbReference type="Proteomes" id="UP001326567"/>
    </source>
</evidence>
<dbReference type="InterPro" id="IPR036388">
    <property type="entry name" value="WH-like_DNA-bd_sf"/>
</dbReference>
<protein>
    <submittedName>
        <fullName evidence="2">Helix-turn-helix domain-containing protein</fullName>
    </submittedName>
</protein>
<dbReference type="Gene3D" id="1.10.10.10">
    <property type="entry name" value="Winged helix-like DNA-binding domain superfamily/Winged helix DNA-binding domain"/>
    <property type="match status" value="1"/>
</dbReference>
<accession>A0ABZ0V7M1</accession>
<feature type="region of interest" description="Disordered" evidence="1">
    <location>
        <begin position="97"/>
        <end position="156"/>
    </location>
</feature>